<dbReference type="EMBL" id="DVLY01000093">
    <property type="protein sequence ID" value="HIT97985.1"/>
    <property type="molecule type" value="Genomic_DNA"/>
</dbReference>
<dbReference type="PROSITE" id="PS01276">
    <property type="entry name" value="PEPTIDASE_U32"/>
    <property type="match status" value="1"/>
</dbReference>
<comment type="similarity">
    <text evidence="3">Belongs to the peptidase U32 family.</text>
</comment>
<dbReference type="InterPro" id="IPR051454">
    <property type="entry name" value="RNA/ubiquinone_mod_enzymes"/>
</dbReference>
<organism evidence="4 5">
    <name type="scientific">Candidatus Merdimorpha stercoravium</name>
    <dbReference type="NCBI Taxonomy" id="2840863"/>
    <lineage>
        <taxon>Bacteria</taxon>
        <taxon>Pseudomonadati</taxon>
        <taxon>Bacteroidota</taxon>
        <taxon>Flavobacteriia</taxon>
        <taxon>Flavobacteriales</taxon>
        <taxon>Candidatus Merdimorpha</taxon>
    </lineage>
</organism>
<sequence length="425" mass="46797">MERRGPLELMAPAGDGESLQAALDAGADSVYFGVGQLNMRARATVNFTAEDLGEVVQRCRERGVRSYLAVNTIVYDHDLEAIEDLLDKALQAGVSAVIASDISVILAARARGLEVHISTQQNISNIRAVEFFSAYADTMVLARELSLTQVKEICRQIDQRGIKGPSGRKVEVEIFGHGALCMAISGKCYLSLHAHNSSANRGACRQDCRRAYVVRDKETGYELEVGDPYIMSPKDLCTIGLLDRIVDAGARILKIEGRGRSPEYVQTVVSVYREAIDACARGEYSAEKVPGWEERLREVYNRGFWEGYYLGRRMGQWSGYPGSHATRRKVYVGRGLHYYPKPGVGEILVEAAELHRGDELLITGPTTGVKTFALGDFMVDDRPATRAGKGDHVTLPLDFKLRTADKVYKVEATEYADGGKPEGKP</sequence>
<dbReference type="InterPro" id="IPR001539">
    <property type="entry name" value="Peptidase_U32"/>
</dbReference>
<reference evidence="4" key="2">
    <citation type="journal article" date="2021" name="PeerJ">
        <title>Extensive microbial diversity within the chicken gut microbiome revealed by metagenomics and culture.</title>
        <authorList>
            <person name="Gilroy R."/>
            <person name="Ravi A."/>
            <person name="Getino M."/>
            <person name="Pursley I."/>
            <person name="Horton D.L."/>
            <person name="Alikhan N.F."/>
            <person name="Baker D."/>
            <person name="Gharbi K."/>
            <person name="Hall N."/>
            <person name="Watson M."/>
            <person name="Adriaenssens E.M."/>
            <person name="Foster-Nyarko E."/>
            <person name="Jarju S."/>
            <person name="Secka A."/>
            <person name="Antonio M."/>
            <person name="Oren A."/>
            <person name="Chaudhuri R.R."/>
            <person name="La Ragione R."/>
            <person name="Hildebrand F."/>
            <person name="Pallen M.J."/>
        </authorList>
    </citation>
    <scope>NUCLEOTIDE SEQUENCE</scope>
    <source>
        <strain evidence="4">1383</strain>
    </source>
</reference>
<accession>A0A9D1KUF0</accession>
<keyword evidence="2" id="KW-0378">Hydrolase</keyword>
<dbReference type="PANTHER" id="PTHR30217:SF6">
    <property type="entry name" value="TRNA HYDROXYLATION PROTEIN P"/>
    <property type="match status" value="1"/>
</dbReference>
<name>A0A9D1KUF0_9FLAO</name>
<protein>
    <submittedName>
        <fullName evidence="4">U32 family peptidase</fullName>
    </submittedName>
</protein>
<evidence type="ECO:0000256" key="2">
    <source>
        <dbReference type="ARBA" id="ARBA00022801"/>
    </source>
</evidence>
<dbReference type="GO" id="GO:0006508">
    <property type="term" value="P:proteolysis"/>
    <property type="evidence" value="ECO:0007669"/>
    <property type="project" value="UniProtKB-KW"/>
</dbReference>
<gene>
    <name evidence="4" type="ORF">IAC44_04010</name>
</gene>
<evidence type="ECO:0000256" key="3">
    <source>
        <dbReference type="ARBA" id="ARBA00038374"/>
    </source>
</evidence>
<dbReference type="Pfam" id="PF01136">
    <property type="entry name" value="Peptidase_U32"/>
    <property type="match status" value="1"/>
</dbReference>
<dbReference type="GO" id="GO:0008233">
    <property type="term" value="F:peptidase activity"/>
    <property type="evidence" value="ECO:0007669"/>
    <property type="project" value="UniProtKB-KW"/>
</dbReference>
<keyword evidence="1" id="KW-0645">Protease</keyword>
<dbReference type="PANTHER" id="PTHR30217">
    <property type="entry name" value="PEPTIDASE U32 FAMILY"/>
    <property type="match status" value="1"/>
</dbReference>
<dbReference type="AlphaFoldDB" id="A0A9D1KUF0"/>
<evidence type="ECO:0000313" key="4">
    <source>
        <dbReference type="EMBL" id="HIT97985.1"/>
    </source>
</evidence>
<comment type="caution">
    <text evidence="4">The sequence shown here is derived from an EMBL/GenBank/DDBJ whole genome shotgun (WGS) entry which is preliminary data.</text>
</comment>
<evidence type="ECO:0000256" key="1">
    <source>
        <dbReference type="ARBA" id="ARBA00022670"/>
    </source>
</evidence>
<evidence type="ECO:0000313" key="5">
    <source>
        <dbReference type="Proteomes" id="UP000824161"/>
    </source>
</evidence>
<dbReference type="Proteomes" id="UP000824161">
    <property type="component" value="Unassembled WGS sequence"/>
</dbReference>
<reference evidence="4" key="1">
    <citation type="submission" date="2020-10" db="EMBL/GenBank/DDBJ databases">
        <authorList>
            <person name="Gilroy R."/>
        </authorList>
    </citation>
    <scope>NUCLEOTIDE SEQUENCE</scope>
    <source>
        <strain evidence="4">1383</strain>
    </source>
</reference>
<proteinExistence type="inferred from homology"/>